<evidence type="ECO:0000256" key="12">
    <source>
        <dbReference type="SAM" id="SignalP"/>
    </source>
</evidence>
<feature type="chain" id="PRO_5042961669" description="Ig-like domain-containing protein" evidence="12">
    <location>
        <begin position="23"/>
        <end position="287"/>
    </location>
</feature>
<dbReference type="GO" id="GO:0007166">
    <property type="term" value="P:cell surface receptor signaling pathway"/>
    <property type="evidence" value="ECO:0007669"/>
    <property type="project" value="TreeGrafter"/>
</dbReference>
<dbReference type="GO" id="GO:0042102">
    <property type="term" value="P:positive regulation of T cell proliferation"/>
    <property type="evidence" value="ECO:0007669"/>
    <property type="project" value="TreeGrafter"/>
</dbReference>
<keyword evidence="15" id="KW-1185">Reference proteome</keyword>
<dbReference type="SUPFAM" id="SSF48726">
    <property type="entry name" value="Immunoglobulin"/>
    <property type="match status" value="1"/>
</dbReference>
<evidence type="ECO:0000313" key="14">
    <source>
        <dbReference type="EMBL" id="KAK5868528.1"/>
    </source>
</evidence>
<accession>A0AAN8AQH1</accession>
<dbReference type="InterPro" id="IPR007110">
    <property type="entry name" value="Ig-like_dom"/>
</dbReference>
<comment type="subcellular location">
    <subcellularLocation>
        <location evidence="1">Cell membrane</location>
        <topology evidence="1">Single-pass type I membrane protein</topology>
    </subcellularLocation>
</comment>
<keyword evidence="7" id="KW-1015">Disulfide bond</keyword>
<protein>
    <recommendedName>
        <fullName evidence="13">Ig-like domain-containing protein</fullName>
    </recommendedName>
</protein>
<keyword evidence="10" id="KW-0393">Immunoglobulin domain</keyword>
<evidence type="ECO:0000256" key="6">
    <source>
        <dbReference type="ARBA" id="ARBA00023136"/>
    </source>
</evidence>
<evidence type="ECO:0000256" key="2">
    <source>
        <dbReference type="ARBA" id="ARBA00022475"/>
    </source>
</evidence>
<dbReference type="InterPro" id="IPR013783">
    <property type="entry name" value="Ig-like_fold"/>
</dbReference>
<dbReference type="PROSITE" id="PS50835">
    <property type="entry name" value="IG_LIKE"/>
    <property type="match status" value="1"/>
</dbReference>
<evidence type="ECO:0000256" key="7">
    <source>
        <dbReference type="ARBA" id="ARBA00023157"/>
    </source>
</evidence>
<evidence type="ECO:0000256" key="4">
    <source>
        <dbReference type="ARBA" id="ARBA00022729"/>
    </source>
</evidence>
<dbReference type="GO" id="GO:0009897">
    <property type="term" value="C:external side of plasma membrane"/>
    <property type="evidence" value="ECO:0007669"/>
    <property type="project" value="TreeGrafter"/>
</dbReference>
<dbReference type="AlphaFoldDB" id="A0AAN8AQH1"/>
<dbReference type="InterPro" id="IPR003599">
    <property type="entry name" value="Ig_sub"/>
</dbReference>
<evidence type="ECO:0000256" key="1">
    <source>
        <dbReference type="ARBA" id="ARBA00004251"/>
    </source>
</evidence>
<name>A0AAN8AQH1_ELEMC</name>
<dbReference type="InterPro" id="IPR051713">
    <property type="entry name" value="T-cell_Activation_Regulation"/>
</dbReference>
<feature type="domain" description="Ig-like" evidence="13">
    <location>
        <begin position="135"/>
        <end position="218"/>
    </location>
</feature>
<keyword evidence="8" id="KW-0675">Receptor</keyword>
<keyword evidence="2" id="KW-1003">Cell membrane</keyword>
<dbReference type="EMBL" id="JAUZQC010000007">
    <property type="protein sequence ID" value="KAK5868528.1"/>
    <property type="molecule type" value="Genomic_DNA"/>
</dbReference>
<keyword evidence="6 11" id="KW-0472">Membrane</keyword>
<dbReference type="Proteomes" id="UP001346869">
    <property type="component" value="Unassembled WGS sequence"/>
</dbReference>
<dbReference type="PANTHER" id="PTHR25466:SF2">
    <property type="entry name" value="T-LYMPHOCYTE ACTIVATION ANTIGEN CD86"/>
    <property type="match status" value="1"/>
</dbReference>
<dbReference type="InterPro" id="IPR013162">
    <property type="entry name" value="CD80_C2-set"/>
</dbReference>
<evidence type="ECO:0000313" key="15">
    <source>
        <dbReference type="Proteomes" id="UP001346869"/>
    </source>
</evidence>
<evidence type="ECO:0000256" key="10">
    <source>
        <dbReference type="ARBA" id="ARBA00023319"/>
    </source>
</evidence>
<dbReference type="GO" id="GO:0031295">
    <property type="term" value="P:T cell costimulation"/>
    <property type="evidence" value="ECO:0007669"/>
    <property type="project" value="TreeGrafter"/>
</dbReference>
<evidence type="ECO:0000256" key="11">
    <source>
        <dbReference type="SAM" id="Phobius"/>
    </source>
</evidence>
<comment type="caution">
    <text evidence="14">The sequence shown here is derived from an EMBL/GenBank/DDBJ whole genome shotgun (WGS) entry which is preliminary data.</text>
</comment>
<keyword evidence="5 11" id="KW-1133">Transmembrane helix</keyword>
<reference evidence="14 15" key="2">
    <citation type="journal article" date="2023" name="Mol. Biol. Evol.">
        <title>Genomics of Secondarily Temperate Adaptation in the Only Non-Antarctic Icefish.</title>
        <authorList>
            <person name="Rivera-Colon A.G."/>
            <person name="Rayamajhi N."/>
            <person name="Minhas B.F."/>
            <person name="Madrigal G."/>
            <person name="Bilyk K.T."/>
            <person name="Yoon V."/>
            <person name="Hune M."/>
            <person name="Gregory S."/>
            <person name="Cheng C.H.C."/>
            <person name="Catchen J.M."/>
        </authorList>
    </citation>
    <scope>NUCLEOTIDE SEQUENCE [LARGE SCALE GENOMIC DNA]</scope>
    <source>
        <strain evidence="14">JMC-PN-2008</strain>
    </source>
</reference>
<evidence type="ECO:0000256" key="3">
    <source>
        <dbReference type="ARBA" id="ARBA00022692"/>
    </source>
</evidence>
<keyword evidence="9" id="KW-0325">Glycoprotein</keyword>
<proteinExistence type="predicted"/>
<evidence type="ECO:0000256" key="9">
    <source>
        <dbReference type="ARBA" id="ARBA00023180"/>
    </source>
</evidence>
<dbReference type="GO" id="GO:0071222">
    <property type="term" value="P:cellular response to lipopolysaccharide"/>
    <property type="evidence" value="ECO:0007669"/>
    <property type="project" value="TreeGrafter"/>
</dbReference>
<keyword evidence="4 12" id="KW-0732">Signal</keyword>
<reference evidence="14 15" key="1">
    <citation type="journal article" date="2023" name="Genes (Basel)">
        <title>Chromosome-Level Genome Assembly and Circadian Gene Repertoire of the Patagonia Blennie Eleginops maclovinus-The Closest Ancestral Proxy of Antarctic Cryonotothenioids.</title>
        <authorList>
            <person name="Cheng C.C."/>
            <person name="Rivera-Colon A.G."/>
            <person name="Minhas B.F."/>
            <person name="Wilson L."/>
            <person name="Rayamajhi N."/>
            <person name="Vargas-Chacoff L."/>
            <person name="Catchen J.M."/>
        </authorList>
    </citation>
    <scope>NUCLEOTIDE SEQUENCE [LARGE SCALE GENOMIC DNA]</scope>
    <source>
        <strain evidence="14">JMC-PN-2008</strain>
    </source>
</reference>
<dbReference type="Pfam" id="PF08205">
    <property type="entry name" value="C2-set_2"/>
    <property type="match status" value="1"/>
</dbReference>
<dbReference type="Gene3D" id="2.60.40.10">
    <property type="entry name" value="Immunoglobulins"/>
    <property type="match status" value="2"/>
</dbReference>
<dbReference type="SMART" id="SM00409">
    <property type="entry name" value="IG"/>
    <property type="match status" value="1"/>
</dbReference>
<keyword evidence="3 11" id="KW-0812">Transmembrane</keyword>
<evidence type="ECO:0000256" key="5">
    <source>
        <dbReference type="ARBA" id="ARBA00022989"/>
    </source>
</evidence>
<dbReference type="GO" id="GO:0006955">
    <property type="term" value="P:immune response"/>
    <property type="evidence" value="ECO:0007669"/>
    <property type="project" value="TreeGrafter"/>
</dbReference>
<evidence type="ECO:0000259" key="13">
    <source>
        <dbReference type="PROSITE" id="PS50835"/>
    </source>
</evidence>
<feature type="signal peptide" evidence="12">
    <location>
        <begin position="1"/>
        <end position="22"/>
    </location>
</feature>
<dbReference type="GO" id="GO:0042130">
    <property type="term" value="P:negative regulation of T cell proliferation"/>
    <property type="evidence" value="ECO:0007669"/>
    <property type="project" value="TreeGrafter"/>
</dbReference>
<dbReference type="InterPro" id="IPR036179">
    <property type="entry name" value="Ig-like_dom_sf"/>
</dbReference>
<gene>
    <name evidence="14" type="ORF">PBY51_009534</name>
</gene>
<sequence>MASPSNLRCFPISLLRLALVYIVTSPFCVRENVAQIQYRGVVGGNVTFRCPIDKNRTIDLLYIQRGNDFVNGHYASKETSHPVWANTRMDDDKRTIHMSSLNVSHNGDYQCYVMYGTELVQTDIHLSVTGNYSKPTLTMDCCEQNPPLSCQMTCFSHGGYPKTEVKWNVSGISKVTNNITRDDDTMLINITSTAHFNCSKEYMFIRCSVDNLSSEPLSVCKPKYPSYPHWPSEIIYGVIPFCLIAVVVALLVCKCNKCKKEVKADIENINPNLEAETFLNGKNQEAS</sequence>
<organism evidence="14 15">
    <name type="scientific">Eleginops maclovinus</name>
    <name type="common">Patagonian blennie</name>
    <name type="synonym">Eleginus maclovinus</name>
    <dbReference type="NCBI Taxonomy" id="56733"/>
    <lineage>
        <taxon>Eukaryota</taxon>
        <taxon>Metazoa</taxon>
        <taxon>Chordata</taxon>
        <taxon>Craniata</taxon>
        <taxon>Vertebrata</taxon>
        <taxon>Euteleostomi</taxon>
        <taxon>Actinopterygii</taxon>
        <taxon>Neopterygii</taxon>
        <taxon>Teleostei</taxon>
        <taxon>Neoteleostei</taxon>
        <taxon>Acanthomorphata</taxon>
        <taxon>Eupercaria</taxon>
        <taxon>Perciformes</taxon>
        <taxon>Notothenioidei</taxon>
        <taxon>Eleginopidae</taxon>
        <taxon>Eleginops</taxon>
    </lineage>
</organism>
<feature type="transmembrane region" description="Helical" evidence="11">
    <location>
        <begin position="234"/>
        <end position="253"/>
    </location>
</feature>
<dbReference type="PANTHER" id="PTHR25466">
    <property type="entry name" value="T-LYMPHOCYTE ACTIVATION ANTIGEN"/>
    <property type="match status" value="1"/>
</dbReference>
<evidence type="ECO:0000256" key="8">
    <source>
        <dbReference type="ARBA" id="ARBA00023170"/>
    </source>
</evidence>